<dbReference type="InterPro" id="IPR012337">
    <property type="entry name" value="RNaseH-like_sf"/>
</dbReference>
<gene>
    <name evidence="2" type="ORF">N4264_07120</name>
</gene>
<dbReference type="Gene3D" id="3.30.420.10">
    <property type="entry name" value="Ribonuclease H-like superfamily/Ribonuclease H"/>
    <property type="match status" value="1"/>
</dbReference>
<protein>
    <submittedName>
        <fullName evidence="2">Ribonuclease H-like domain-containing protein</fullName>
    </submittedName>
</protein>
<dbReference type="PANTHER" id="PTHR38462:SF1">
    <property type="entry name" value="YPRB RIBONUCLEASE H-LIKE DOMAIN-CONTAINING PROTEIN"/>
    <property type="match status" value="1"/>
</dbReference>
<name>A0ABY6BIT9_9GAMM</name>
<proteinExistence type="predicted"/>
<evidence type="ECO:0000313" key="3">
    <source>
        <dbReference type="Proteomes" id="UP001064632"/>
    </source>
</evidence>
<dbReference type="EMBL" id="CP104694">
    <property type="protein sequence ID" value="UXI69412.1"/>
    <property type="molecule type" value="Genomic_DNA"/>
</dbReference>
<dbReference type="InterPro" id="IPR036397">
    <property type="entry name" value="RNaseH_sf"/>
</dbReference>
<sequence length="291" mass="31978">MTALAERIRRLRLQAGATAGVAGGAVAPVVPAPPPPQAGVDRSAEVQRLRRLLGMRTAAAAPAPRRPDAETALCGDAVAPGVREVTREIPLPAASHLLPPRWADGVPLARERFLCFDTETTGLAGGSGTRAFMIGAADWRGERLRIRQLYLTAMAGEAAMLDRFAQWLTCDTVLVSYNGRCYDAPLLATRYRLNRRANPLAGLPHVDLLHPVRRAYRGIWENCRLATLERRLLHIVREDDLPGAAAPAAWLSFLRHGKGDDLLRVVEHNRQDLVTLARLLQRLDTRHFALD</sequence>
<dbReference type="SUPFAM" id="SSF53098">
    <property type="entry name" value="Ribonuclease H-like"/>
    <property type="match status" value="1"/>
</dbReference>
<dbReference type="Proteomes" id="UP001064632">
    <property type="component" value="Chromosome"/>
</dbReference>
<dbReference type="InterPro" id="IPR038720">
    <property type="entry name" value="YprB_RNase_H-like_dom"/>
</dbReference>
<organism evidence="2 3">
    <name type="scientific">Tahibacter amnicola</name>
    <dbReference type="NCBI Taxonomy" id="2976241"/>
    <lineage>
        <taxon>Bacteria</taxon>
        <taxon>Pseudomonadati</taxon>
        <taxon>Pseudomonadota</taxon>
        <taxon>Gammaproteobacteria</taxon>
        <taxon>Lysobacterales</taxon>
        <taxon>Rhodanobacteraceae</taxon>
        <taxon>Tahibacter</taxon>
    </lineage>
</organism>
<evidence type="ECO:0000259" key="1">
    <source>
        <dbReference type="Pfam" id="PF13482"/>
    </source>
</evidence>
<dbReference type="RefSeq" id="WP_261696367.1">
    <property type="nucleotide sequence ID" value="NZ_CP104694.1"/>
</dbReference>
<keyword evidence="3" id="KW-1185">Reference proteome</keyword>
<dbReference type="PANTHER" id="PTHR38462">
    <property type="entry name" value="EXONUCLEASE-LIKE PROTEIN"/>
    <property type="match status" value="1"/>
</dbReference>
<evidence type="ECO:0000313" key="2">
    <source>
        <dbReference type="EMBL" id="UXI69412.1"/>
    </source>
</evidence>
<feature type="domain" description="YprB ribonuclease H-like" evidence="1">
    <location>
        <begin position="114"/>
        <end position="283"/>
    </location>
</feature>
<accession>A0ABY6BIT9</accession>
<dbReference type="Pfam" id="PF13482">
    <property type="entry name" value="RNase_H_2"/>
    <property type="match status" value="1"/>
</dbReference>
<reference evidence="2" key="1">
    <citation type="submission" date="2022-09" db="EMBL/GenBank/DDBJ databases">
        <title>Tahibacter sp. nov., isolated from a fresh water.</title>
        <authorList>
            <person name="Baek J.H."/>
            <person name="Lee J.K."/>
            <person name="Kim J.M."/>
            <person name="Jeon C.O."/>
        </authorList>
    </citation>
    <scope>NUCLEOTIDE SEQUENCE</scope>
    <source>
        <strain evidence="2">W38</strain>
    </source>
</reference>